<protein>
    <submittedName>
        <fullName evidence="2">Glycosyltransferase family 2 protein</fullName>
        <ecNumber evidence="2">2.4.-.-</ecNumber>
    </submittedName>
</protein>
<dbReference type="PANTHER" id="PTHR22916">
    <property type="entry name" value="GLYCOSYLTRANSFERASE"/>
    <property type="match status" value="1"/>
</dbReference>
<reference evidence="2 3" key="1">
    <citation type="submission" date="2024-02" db="EMBL/GenBank/DDBJ databases">
        <title>Genome analysis and characterization of Microbaculum marinisediminis sp. nov., isolated from marine sediment.</title>
        <authorList>
            <person name="Du Z.-J."/>
            <person name="Ye Y.-Q."/>
            <person name="Zhang Z.-R."/>
            <person name="Yuan S.-M."/>
            <person name="Zhang X.-Y."/>
        </authorList>
    </citation>
    <scope>NUCLEOTIDE SEQUENCE [LARGE SCALE GENOMIC DNA]</scope>
    <source>
        <strain evidence="2 3">SDUM1044001</strain>
    </source>
</reference>
<organism evidence="2 3">
    <name type="scientific">Microbaculum marinum</name>
    <dbReference type="NCBI Taxonomy" id="1764581"/>
    <lineage>
        <taxon>Bacteria</taxon>
        <taxon>Pseudomonadati</taxon>
        <taxon>Pseudomonadota</taxon>
        <taxon>Alphaproteobacteria</taxon>
        <taxon>Hyphomicrobiales</taxon>
        <taxon>Tepidamorphaceae</taxon>
        <taxon>Microbaculum</taxon>
    </lineage>
</organism>
<evidence type="ECO:0000313" key="3">
    <source>
        <dbReference type="Proteomes" id="UP001378188"/>
    </source>
</evidence>
<dbReference type="PANTHER" id="PTHR22916:SF3">
    <property type="entry name" value="UDP-GLCNAC:BETAGAL BETA-1,3-N-ACETYLGLUCOSAMINYLTRANSFERASE-LIKE PROTEIN 1"/>
    <property type="match status" value="1"/>
</dbReference>
<dbReference type="InterPro" id="IPR001173">
    <property type="entry name" value="Glyco_trans_2-like"/>
</dbReference>
<dbReference type="AlphaFoldDB" id="A0AAW9RVD1"/>
<dbReference type="Gene3D" id="3.90.550.10">
    <property type="entry name" value="Spore Coat Polysaccharide Biosynthesis Protein SpsA, Chain A"/>
    <property type="match status" value="1"/>
</dbReference>
<keyword evidence="3" id="KW-1185">Reference proteome</keyword>
<evidence type="ECO:0000259" key="1">
    <source>
        <dbReference type="Pfam" id="PF00535"/>
    </source>
</evidence>
<dbReference type="CDD" id="cd06433">
    <property type="entry name" value="GT_2_WfgS_like"/>
    <property type="match status" value="1"/>
</dbReference>
<dbReference type="Proteomes" id="UP001378188">
    <property type="component" value="Unassembled WGS sequence"/>
</dbReference>
<dbReference type="InterPro" id="IPR029044">
    <property type="entry name" value="Nucleotide-diphossugar_trans"/>
</dbReference>
<comment type="caution">
    <text evidence="2">The sequence shown here is derived from an EMBL/GenBank/DDBJ whole genome shotgun (WGS) entry which is preliminary data.</text>
</comment>
<dbReference type="SUPFAM" id="SSF53448">
    <property type="entry name" value="Nucleotide-diphospho-sugar transferases"/>
    <property type="match status" value="1"/>
</dbReference>
<evidence type="ECO:0000313" key="2">
    <source>
        <dbReference type="EMBL" id="MEJ8572850.1"/>
    </source>
</evidence>
<feature type="domain" description="Glycosyltransferase 2-like" evidence="1">
    <location>
        <begin position="4"/>
        <end position="129"/>
    </location>
</feature>
<dbReference type="EC" id="2.4.-.-" evidence="2"/>
<proteinExistence type="predicted"/>
<name>A0AAW9RVD1_9HYPH</name>
<dbReference type="EMBL" id="JAZHOF010000006">
    <property type="protein sequence ID" value="MEJ8572850.1"/>
    <property type="molecule type" value="Genomic_DNA"/>
</dbReference>
<dbReference type="Pfam" id="PF00535">
    <property type="entry name" value="Glycos_transf_2"/>
    <property type="match status" value="1"/>
</dbReference>
<keyword evidence="2" id="KW-0808">Transferase</keyword>
<dbReference type="RefSeq" id="WP_340330549.1">
    <property type="nucleotide sequence ID" value="NZ_JAZHOF010000006.1"/>
</dbReference>
<dbReference type="GO" id="GO:0016758">
    <property type="term" value="F:hexosyltransferase activity"/>
    <property type="evidence" value="ECO:0007669"/>
    <property type="project" value="UniProtKB-ARBA"/>
</dbReference>
<keyword evidence="2" id="KW-0328">Glycosyltransferase</keyword>
<gene>
    <name evidence="2" type="ORF">V3328_15270</name>
</gene>
<accession>A0AAW9RVD1</accession>
<sequence length="248" mass="27221">MRLSVVTVCLNAAGSIAHTLDSFFAQRHPDKEIVVVDGGSSDGTLQILDRYACPDLTVVTGPDRGLYDAMNKGLARFDGDAVGFLNADDRFHDAEALGVLAEGLAKADIVFGNVDFVAGHESGRVVRQWRGSSFRHGHFGRGWMPAHPTFHVRRAVADAVGSFDLGYPIAADYDWMLRACELHEFSTAYLDRVLVDMSMGGRSTRDIRSYAQHNLEALRARRAWLGSGVVDAALLAKPLRKLSQFMVR</sequence>